<proteinExistence type="predicted"/>
<organism evidence="1 2">
    <name type="scientific">Araneus ventricosus</name>
    <name type="common">Orbweaver spider</name>
    <name type="synonym">Epeira ventricosa</name>
    <dbReference type="NCBI Taxonomy" id="182803"/>
    <lineage>
        <taxon>Eukaryota</taxon>
        <taxon>Metazoa</taxon>
        <taxon>Ecdysozoa</taxon>
        <taxon>Arthropoda</taxon>
        <taxon>Chelicerata</taxon>
        <taxon>Arachnida</taxon>
        <taxon>Araneae</taxon>
        <taxon>Araneomorphae</taxon>
        <taxon>Entelegynae</taxon>
        <taxon>Araneoidea</taxon>
        <taxon>Araneidae</taxon>
        <taxon>Araneus</taxon>
    </lineage>
</organism>
<gene>
    <name evidence="1" type="ORF">AVEN_103785_1</name>
</gene>
<evidence type="ECO:0000313" key="2">
    <source>
        <dbReference type="Proteomes" id="UP000499080"/>
    </source>
</evidence>
<dbReference type="Proteomes" id="UP000499080">
    <property type="component" value="Unassembled WGS sequence"/>
</dbReference>
<name>A0A4Y2GKT2_ARAVE</name>
<comment type="caution">
    <text evidence="1">The sequence shown here is derived from an EMBL/GenBank/DDBJ whole genome shotgun (WGS) entry which is preliminary data.</text>
</comment>
<reference evidence="1 2" key="1">
    <citation type="journal article" date="2019" name="Sci. Rep.">
        <title>Orb-weaving spider Araneus ventricosus genome elucidates the spidroin gene catalogue.</title>
        <authorList>
            <person name="Kono N."/>
            <person name="Nakamura H."/>
            <person name="Ohtoshi R."/>
            <person name="Moran D.A.P."/>
            <person name="Shinohara A."/>
            <person name="Yoshida Y."/>
            <person name="Fujiwara M."/>
            <person name="Mori M."/>
            <person name="Tomita M."/>
            <person name="Arakawa K."/>
        </authorList>
    </citation>
    <scope>NUCLEOTIDE SEQUENCE [LARGE SCALE GENOMIC DNA]</scope>
</reference>
<dbReference type="EMBL" id="BGPR01001416">
    <property type="protein sequence ID" value="GBM53396.1"/>
    <property type="molecule type" value="Genomic_DNA"/>
</dbReference>
<accession>A0A4Y2GKT2</accession>
<protein>
    <submittedName>
        <fullName evidence="1">Uncharacterized protein</fullName>
    </submittedName>
</protein>
<evidence type="ECO:0000313" key="1">
    <source>
        <dbReference type="EMBL" id="GBM53396.1"/>
    </source>
</evidence>
<keyword evidence="2" id="KW-1185">Reference proteome</keyword>
<sequence length="128" mass="14353">MIQVICSANSILECIAHFESGERTRQTASQPKSVYILMNRKVWEEFAANQILSVLGRTLGIRISNWDVFECASSFPAIPLRISKEKSANQSVFENTSEESSLSIGDCVCSFSIVRGWFFVKIVYSKCS</sequence>
<dbReference type="AlphaFoldDB" id="A0A4Y2GKT2"/>